<dbReference type="AlphaFoldDB" id="A0A392LXJ4"/>
<dbReference type="Pfam" id="PF00646">
    <property type="entry name" value="F-box"/>
    <property type="match status" value="1"/>
</dbReference>
<name>A0A392LXJ4_9FABA</name>
<accession>A0A392LXJ4</accession>
<dbReference type="Pfam" id="PF23622">
    <property type="entry name" value="LRR_At1g61320_AtMIF1"/>
    <property type="match status" value="1"/>
</dbReference>
<proteinExistence type="predicted"/>
<dbReference type="InterPro" id="IPR055357">
    <property type="entry name" value="LRR_At1g61320_AtMIF1"/>
</dbReference>
<dbReference type="InterPro" id="IPR036047">
    <property type="entry name" value="F-box-like_dom_sf"/>
</dbReference>
<dbReference type="EMBL" id="LXQA010000261">
    <property type="protein sequence ID" value="MCH79656.1"/>
    <property type="molecule type" value="Genomic_DNA"/>
</dbReference>
<dbReference type="PROSITE" id="PS50181">
    <property type="entry name" value="FBOX"/>
    <property type="match status" value="1"/>
</dbReference>
<dbReference type="SUPFAM" id="SSF52047">
    <property type="entry name" value="RNI-like"/>
    <property type="match status" value="1"/>
</dbReference>
<keyword evidence="3" id="KW-1185">Reference proteome</keyword>
<dbReference type="InterPro" id="IPR032675">
    <property type="entry name" value="LRR_dom_sf"/>
</dbReference>
<evidence type="ECO:0000313" key="2">
    <source>
        <dbReference type="EMBL" id="MCH79656.1"/>
    </source>
</evidence>
<dbReference type="Proteomes" id="UP000265520">
    <property type="component" value="Unassembled WGS sequence"/>
</dbReference>
<dbReference type="SUPFAM" id="SSF81383">
    <property type="entry name" value="F-box domain"/>
    <property type="match status" value="1"/>
</dbReference>
<protein>
    <submittedName>
        <fullName evidence="2">F-box/LRR-repeat protein</fullName>
    </submittedName>
</protein>
<organism evidence="2 3">
    <name type="scientific">Trifolium medium</name>
    <dbReference type="NCBI Taxonomy" id="97028"/>
    <lineage>
        <taxon>Eukaryota</taxon>
        <taxon>Viridiplantae</taxon>
        <taxon>Streptophyta</taxon>
        <taxon>Embryophyta</taxon>
        <taxon>Tracheophyta</taxon>
        <taxon>Spermatophyta</taxon>
        <taxon>Magnoliopsida</taxon>
        <taxon>eudicotyledons</taxon>
        <taxon>Gunneridae</taxon>
        <taxon>Pentapetalae</taxon>
        <taxon>rosids</taxon>
        <taxon>fabids</taxon>
        <taxon>Fabales</taxon>
        <taxon>Fabaceae</taxon>
        <taxon>Papilionoideae</taxon>
        <taxon>50 kb inversion clade</taxon>
        <taxon>NPAAA clade</taxon>
        <taxon>Hologalegina</taxon>
        <taxon>IRL clade</taxon>
        <taxon>Trifolieae</taxon>
        <taxon>Trifolium</taxon>
    </lineage>
</organism>
<reference evidence="2 3" key="1">
    <citation type="journal article" date="2018" name="Front. Plant Sci.">
        <title>Red Clover (Trifolium pratense) and Zigzag Clover (T. medium) - A Picture of Genomic Similarities and Differences.</title>
        <authorList>
            <person name="Dluhosova J."/>
            <person name="Istvanek J."/>
            <person name="Nedelnik J."/>
            <person name="Repkova J."/>
        </authorList>
    </citation>
    <scope>NUCLEOTIDE SEQUENCE [LARGE SCALE GENOMIC DNA]</scope>
    <source>
        <strain evidence="3">cv. 10/8</strain>
        <tissue evidence="2">Leaf</tissue>
    </source>
</reference>
<dbReference type="PANTHER" id="PTHR34145:SF28">
    <property type="entry name" value="F-BOX DOMAIN-CONTAINING PROTEIN"/>
    <property type="match status" value="1"/>
</dbReference>
<dbReference type="InterPro" id="IPR001810">
    <property type="entry name" value="F-box_dom"/>
</dbReference>
<comment type="caution">
    <text evidence="2">The sequence shown here is derived from an EMBL/GenBank/DDBJ whole genome shotgun (WGS) entry which is preliminary data.</text>
</comment>
<dbReference type="InterPro" id="IPR053772">
    <property type="entry name" value="At1g61320/At1g61330-like"/>
</dbReference>
<dbReference type="Gene3D" id="3.80.10.10">
    <property type="entry name" value="Ribonuclease Inhibitor"/>
    <property type="match status" value="1"/>
</dbReference>
<evidence type="ECO:0000313" key="3">
    <source>
        <dbReference type="Proteomes" id="UP000265520"/>
    </source>
</evidence>
<sequence length="507" mass="58967">MDDRISELPDYILSDILTMLSMRDLLKTSILSKRWCKLWYLRRDLYFDVFNVLGSSEEELLQTGYLVDVLNTSYIPPGFKFYGVPTMETHINLDMSRDEFVNRVNQFVMNFQGEIIDSFVVNFYLDDEQSSTVDQWISFAIERGVGRIDLLLLGRPYNKPIGLATRRNPCKIDFGSIFLKSNASTLNHLRLQNCLALHPTNCDFTPFKNLRSLSLEESKLDETFMESLLSNCPRLEELCLTFCEFKSSMPEIVSSSLRHLKVIGCYFVSKYDHQVRVNLVLLDCLKLASLELDRLELTSSEDGFDTLNFNTPMLKSIIFSIPLNQDLNTYVALCATFFPQLEILHLTTYTMVTTSLKITQPIKHLKQLNLFIFVDSDILDDAEYDPLWFLNILQACPLLQKLSIMFTEPEFFENQNDVTRDVETFSHDEIKVIELGGCVGNWFEIEFVMNVLKYAHKLEHIVMSPYWREDDELDWKSNSVWFQSGRKRVSEKLQIEEVIGREKVVLK</sequence>
<evidence type="ECO:0000259" key="1">
    <source>
        <dbReference type="PROSITE" id="PS50181"/>
    </source>
</evidence>
<dbReference type="PANTHER" id="PTHR34145">
    <property type="entry name" value="OS02G0105600 PROTEIN"/>
    <property type="match status" value="1"/>
</dbReference>
<feature type="domain" description="F-box" evidence="1">
    <location>
        <begin position="2"/>
        <end position="49"/>
    </location>
</feature>
<gene>
    <name evidence="2" type="ORF">A2U01_0000409</name>
</gene>